<evidence type="ECO:0000256" key="5">
    <source>
        <dbReference type="ARBA" id="ARBA00013198"/>
    </source>
</evidence>
<evidence type="ECO:0000256" key="7">
    <source>
        <dbReference type="RuleBase" id="RU365095"/>
    </source>
</evidence>
<reference evidence="9 10" key="1">
    <citation type="submission" date="2012-02" db="EMBL/GenBank/DDBJ databases">
        <title>Complete genome sequence of Phycisphaera mikurensis NBRC 102666.</title>
        <authorList>
            <person name="Ankai A."/>
            <person name="Hosoyama A."/>
            <person name="Terui Y."/>
            <person name="Sekine M."/>
            <person name="Fukai R."/>
            <person name="Kato Y."/>
            <person name="Nakamura S."/>
            <person name="Yamada-Narita S."/>
            <person name="Kawakoshi A."/>
            <person name="Fukunaga Y."/>
            <person name="Yamazaki S."/>
            <person name="Fujita N."/>
        </authorList>
    </citation>
    <scope>NUCLEOTIDE SEQUENCE [LARGE SCALE GENOMIC DNA]</scope>
    <source>
        <strain evidence="10">NBRC 102666 / KCTC 22515 / FYK2301M01</strain>
    </source>
</reference>
<dbReference type="HOGENOM" id="CLU_053947_0_1_0"/>
<comment type="pathway">
    <text evidence="3 7">Carbohydrate degradation; pentose phosphate pathway; D-ribulose 5-phosphate from D-glucose 6-phosphate (oxidative stage): step 2/3.</text>
</comment>
<sequence>MKLSGRVIVQPDPEALHAALGRDLLDAATKSVNARGQFHLALSGGGTPEPFYERLATDLEFRSMPWAQTHVWVVDERRVPADHEKANIRMLRSALLDHVPTPGHQVHPMFVDGDDPAGRYADELADAYGHALPSAGGGGVPPKLDFVLLGMGGDCHTASLFPASPALGETEAWVAENDGEKVVPPPRITMTYPLLNNARRVAVLLTGSGKADALRRVEALHEAGTVDAEEVPISGIDPGKHGGTLAWYLDAAAAGSGGEER</sequence>
<dbReference type="eggNOG" id="COG0363">
    <property type="taxonomic scope" value="Bacteria"/>
</dbReference>
<dbReference type="Pfam" id="PF01182">
    <property type="entry name" value="Glucosamine_iso"/>
    <property type="match status" value="1"/>
</dbReference>
<dbReference type="Gene3D" id="3.40.50.1360">
    <property type="match status" value="1"/>
</dbReference>
<dbReference type="GO" id="GO:0006098">
    <property type="term" value="P:pentose-phosphate shunt"/>
    <property type="evidence" value="ECO:0007669"/>
    <property type="project" value="UniProtKB-UniPathway"/>
</dbReference>
<accession>I0IHA9</accession>
<evidence type="ECO:0000256" key="4">
    <source>
        <dbReference type="ARBA" id="ARBA00010662"/>
    </source>
</evidence>
<dbReference type="InterPro" id="IPR039104">
    <property type="entry name" value="6PGL"/>
</dbReference>
<dbReference type="RefSeq" id="WP_014437860.1">
    <property type="nucleotide sequence ID" value="NC_017080.1"/>
</dbReference>
<dbReference type="EMBL" id="AP012338">
    <property type="protein sequence ID" value="BAM04647.1"/>
    <property type="molecule type" value="Genomic_DNA"/>
</dbReference>
<dbReference type="AlphaFoldDB" id="I0IHA9"/>
<gene>
    <name evidence="7 9" type="primary">pgl</name>
    <name evidence="9" type="ordered locus">PSMK_24880</name>
</gene>
<proteinExistence type="inferred from homology"/>
<dbReference type="GO" id="GO:0005975">
    <property type="term" value="P:carbohydrate metabolic process"/>
    <property type="evidence" value="ECO:0007669"/>
    <property type="project" value="UniProtKB-UniRule"/>
</dbReference>
<dbReference type="CDD" id="cd01400">
    <property type="entry name" value="6PGL"/>
    <property type="match status" value="1"/>
</dbReference>
<evidence type="ECO:0000256" key="3">
    <source>
        <dbReference type="ARBA" id="ARBA00004961"/>
    </source>
</evidence>
<evidence type="ECO:0000313" key="9">
    <source>
        <dbReference type="EMBL" id="BAM04647.1"/>
    </source>
</evidence>
<dbReference type="PANTHER" id="PTHR11054">
    <property type="entry name" value="6-PHOSPHOGLUCONOLACTONASE"/>
    <property type="match status" value="1"/>
</dbReference>
<dbReference type="InterPro" id="IPR006148">
    <property type="entry name" value="Glc/Gal-6P_isomerase"/>
</dbReference>
<dbReference type="NCBIfam" id="TIGR01198">
    <property type="entry name" value="pgl"/>
    <property type="match status" value="1"/>
</dbReference>
<comment type="similarity">
    <text evidence="4 7">Belongs to the glucosamine/galactosamine-6-phosphate isomerase family. 6-phosphogluconolactonase subfamily.</text>
</comment>
<dbReference type="GO" id="GO:0017057">
    <property type="term" value="F:6-phosphogluconolactonase activity"/>
    <property type="evidence" value="ECO:0007669"/>
    <property type="project" value="UniProtKB-UniRule"/>
</dbReference>
<dbReference type="Proteomes" id="UP000007881">
    <property type="component" value="Chromosome"/>
</dbReference>
<dbReference type="OrthoDB" id="9810967at2"/>
<comment type="function">
    <text evidence="2 7">Hydrolysis of 6-phosphogluconolactone to 6-phosphogluconate.</text>
</comment>
<name>I0IHA9_PHYMF</name>
<dbReference type="KEGG" id="phm:PSMK_24880"/>
<organism evidence="9 10">
    <name type="scientific">Phycisphaera mikurensis (strain NBRC 102666 / KCTC 22515 / FYK2301M01)</name>
    <dbReference type="NCBI Taxonomy" id="1142394"/>
    <lineage>
        <taxon>Bacteria</taxon>
        <taxon>Pseudomonadati</taxon>
        <taxon>Planctomycetota</taxon>
        <taxon>Phycisphaerae</taxon>
        <taxon>Phycisphaerales</taxon>
        <taxon>Phycisphaeraceae</taxon>
        <taxon>Phycisphaera</taxon>
    </lineage>
</organism>
<keyword evidence="10" id="KW-1185">Reference proteome</keyword>
<dbReference type="PANTHER" id="PTHR11054:SF0">
    <property type="entry name" value="6-PHOSPHOGLUCONOLACTONASE"/>
    <property type="match status" value="1"/>
</dbReference>
<evidence type="ECO:0000256" key="2">
    <source>
        <dbReference type="ARBA" id="ARBA00002681"/>
    </source>
</evidence>
<keyword evidence="7 9" id="KW-0378">Hydrolase</keyword>
<dbReference type="UniPathway" id="UPA00115">
    <property type="reaction ID" value="UER00409"/>
</dbReference>
<feature type="domain" description="Glucosamine/galactosamine-6-phosphate isomerase" evidence="8">
    <location>
        <begin position="11"/>
        <end position="245"/>
    </location>
</feature>
<evidence type="ECO:0000313" key="10">
    <source>
        <dbReference type="Proteomes" id="UP000007881"/>
    </source>
</evidence>
<comment type="catalytic activity">
    <reaction evidence="1 7">
        <text>6-phospho-D-glucono-1,5-lactone + H2O = 6-phospho-D-gluconate + H(+)</text>
        <dbReference type="Rhea" id="RHEA:12556"/>
        <dbReference type="ChEBI" id="CHEBI:15377"/>
        <dbReference type="ChEBI" id="CHEBI:15378"/>
        <dbReference type="ChEBI" id="CHEBI:57955"/>
        <dbReference type="ChEBI" id="CHEBI:58759"/>
        <dbReference type="EC" id="3.1.1.31"/>
    </reaction>
</comment>
<dbReference type="EC" id="3.1.1.31" evidence="5 7"/>
<evidence type="ECO:0000256" key="1">
    <source>
        <dbReference type="ARBA" id="ARBA00000832"/>
    </source>
</evidence>
<dbReference type="InterPro" id="IPR005900">
    <property type="entry name" value="6-phosphogluconolactonase_DevB"/>
</dbReference>
<dbReference type="SUPFAM" id="SSF100950">
    <property type="entry name" value="NagB/RpiA/CoA transferase-like"/>
    <property type="match status" value="1"/>
</dbReference>
<evidence type="ECO:0000259" key="8">
    <source>
        <dbReference type="Pfam" id="PF01182"/>
    </source>
</evidence>
<dbReference type="InterPro" id="IPR037171">
    <property type="entry name" value="NagB/RpiA_transferase-like"/>
</dbReference>
<protein>
    <recommendedName>
        <fullName evidence="6 7">6-phosphogluconolactonase</fullName>
        <shortName evidence="7">6PGL</shortName>
        <ecNumber evidence="5 7">3.1.1.31</ecNumber>
    </recommendedName>
</protein>
<dbReference type="STRING" id="1142394.PSMK_24880"/>
<evidence type="ECO:0000256" key="6">
    <source>
        <dbReference type="ARBA" id="ARBA00020337"/>
    </source>
</evidence>